<dbReference type="Gene3D" id="3.40.140.10">
    <property type="entry name" value="Cytidine Deaminase, domain 2"/>
    <property type="match status" value="1"/>
</dbReference>
<dbReference type="InterPro" id="IPR016473">
    <property type="entry name" value="dCMP_deaminase"/>
</dbReference>
<evidence type="ECO:0000256" key="6">
    <source>
        <dbReference type="PIRSR" id="PIRSR006019-2"/>
    </source>
</evidence>
<dbReference type="RefSeq" id="WP_369272421.1">
    <property type="nucleotide sequence ID" value="NZ_CP163432.1"/>
</dbReference>
<proteinExistence type="inferred from homology"/>
<sequence length="141" mass="15366">MWALGIADAVSTRGDCTRSQVGAVLVDHLRNVCAVGYNGTVPGKDGCLKGRCPRGRLTYDQVPAGSDYGNCISIHAEENLMIHARREDLRGGTVYVTRAPCYRCLPRLQSAGVWRVVWRTETGYEATVLDWAQNPARVGGS</sequence>
<evidence type="ECO:0000256" key="1">
    <source>
        <dbReference type="ARBA" id="ARBA00006576"/>
    </source>
</evidence>
<dbReference type="GO" id="GO:0005737">
    <property type="term" value="C:cytoplasm"/>
    <property type="evidence" value="ECO:0007669"/>
    <property type="project" value="TreeGrafter"/>
</dbReference>
<dbReference type="InterPro" id="IPR015517">
    <property type="entry name" value="dCMP_deaminase-rel"/>
</dbReference>
<dbReference type="AlphaFoldDB" id="A0AB39N0W7"/>
<feature type="binding site" evidence="6">
    <location>
        <position position="101"/>
    </location>
    <ligand>
        <name>Zn(2+)</name>
        <dbReference type="ChEBI" id="CHEBI:29105"/>
        <note>catalytic</note>
    </ligand>
</feature>
<evidence type="ECO:0000256" key="5">
    <source>
        <dbReference type="PIRSR" id="PIRSR006019-1"/>
    </source>
</evidence>
<dbReference type="PANTHER" id="PTHR11086:SF18">
    <property type="entry name" value="DEOXYCYTIDYLATE DEAMINASE"/>
    <property type="match status" value="1"/>
</dbReference>
<dbReference type="PIRSF" id="PIRSF006019">
    <property type="entry name" value="dCMP_deaminase"/>
    <property type="match status" value="1"/>
</dbReference>
<comment type="similarity">
    <text evidence="1">Belongs to the cytidine and deoxycytidylate deaminase family.</text>
</comment>
<dbReference type="PANTHER" id="PTHR11086">
    <property type="entry name" value="DEOXYCYTIDYLATE DEAMINASE-RELATED"/>
    <property type="match status" value="1"/>
</dbReference>
<dbReference type="GO" id="GO:0006220">
    <property type="term" value="P:pyrimidine nucleotide metabolic process"/>
    <property type="evidence" value="ECO:0007669"/>
    <property type="project" value="InterPro"/>
</dbReference>
<reference evidence="8" key="1">
    <citation type="submission" date="2024-07" db="EMBL/GenBank/DDBJ databases">
        <authorList>
            <person name="Yu S.T."/>
        </authorList>
    </citation>
    <scope>NUCLEOTIDE SEQUENCE</scope>
    <source>
        <strain evidence="8">R11</strain>
    </source>
</reference>
<accession>A0AB39N0W7</accession>
<dbReference type="GO" id="GO:0004132">
    <property type="term" value="F:dCMP deaminase activity"/>
    <property type="evidence" value="ECO:0007669"/>
    <property type="project" value="InterPro"/>
</dbReference>
<evidence type="ECO:0000256" key="4">
    <source>
        <dbReference type="ARBA" id="ARBA00022833"/>
    </source>
</evidence>
<organism evidence="8">
    <name type="scientific">Streptomyces sp. R11</name>
    <dbReference type="NCBI Taxonomy" id="3238625"/>
    <lineage>
        <taxon>Bacteria</taxon>
        <taxon>Bacillati</taxon>
        <taxon>Actinomycetota</taxon>
        <taxon>Actinomycetes</taxon>
        <taxon>Kitasatosporales</taxon>
        <taxon>Streptomycetaceae</taxon>
        <taxon>Streptomyces</taxon>
    </lineage>
</organism>
<dbReference type="PROSITE" id="PS00903">
    <property type="entry name" value="CYT_DCMP_DEAMINASES_1"/>
    <property type="match status" value="1"/>
</dbReference>
<keyword evidence="3" id="KW-0378">Hydrolase</keyword>
<dbReference type="InterPro" id="IPR002125">
    <property type="entry name" value="CMP_dCMP_dom"/>
</dbReference>
<comment type="cofactor">
    <cofactor evidence="6">
        <name>Zn(2+)</name>
        <dbReference type="ChEBI" id="CHEBI:29105"/>
    </cofactor>
</comment>
<name>A0AB39N0W7_9ACTN</name>
<feature type="active site" description="Proton donor" evidence="5">
    <location>
        <position position="77"/>
    </location>
</feature>
<dbReference type="GO" id="GO:0008270">
    <property type="term" value="F:zinc ion binding"/>
    <property type="evidence" value="ECO:0007669"/>
    <property type="project" value="InterPro"/>
</dbReference>
<dbReference type="EMBL" id="CP163432">
    <property type="protein sequence ID" value="XDQ12235.1"/>
    <property type="molecule type" value="Genomic_DNA"/>
</dbReference>
<dbReference type="InterPro" id="IPR016192">
    <property type="entry name" value="APOBEC/CMP_deaminase_Zn-bd"/>
</dbReference>
<dbReference type="Pfam" id="PF00383">
    <property type="entry name" value="dCMP_cyt_deam_1"/>
    <property type="match status" value="1"/>
</dbReference>
<gene>
    <name evidence="8" type="ORF">AB5J55_22670</name>
</gene>
<feature type="binding site" evidence="6">
    <location>
        <position position="104"/>
    </location>
    <ligand>
        <name>Zn(2+)</name>
        <dbReference type="ChEBI" id="CHEBI:29105"/>
        <note>catalytic</note>
    </ligand>
</feature>
<dbReference type="SUPFAM" id="SSF53927">
    <property type="entry name" value="Cytidine deaminase-like"/>
    <property type="match status" value="1"/>
</dbReference>
<dbReference type="InterPro" id="IPR016193">
    <property type="entry name" value="Cytidine_deaminase-like"/>
</dbReference>
<evidence type="ECO:0000256" key="2">
    <source>
        <dbReference type="ARBA" id="ARBA00022723"/>
    </source>
</evidence>
<evidence type="ECO:0000256" key="3">
    <source>
        <dbReference type="ARBA" id="ARBA00022801"/>
    </source>
</evidence>
<keyword evidence="2 6" id="KW-0479">Metal-binding</keyword>
<feature type="domain" description="CMP/dCMP-type deaminase" evidence="7">
    <location>
        <begin position="1"/>
        <end position="141"/>
    </location>
</feature>
<keyword evidence="4 6" id="KW-0862">Zinc</keyword>
<protein>
    <submittedName>
        <fullName evidence="8">Deaminase</fullName>
    </submittedName>
</protein>
<evidence type="ECO:0000313" key="8">
    <source>
        <dbReference type="EMBL" id="XDQ12235.1"/>
    </source>
</evidence>
<feature type="binding site" evidence="6">
    <location>
        <position position="75"/>
    </location>
    <ligand>
        <name>Zn(2+)</name>
        <dbReference type="ChEBI" id="CHEBI:29105"/>
        <note>catalytic</note>
    </ligand>
</feature>
<dbReference type="PROSITE" id="PS51747">
    <property type="entry name" value="CYT_DCMP_DEAMINASES_2"/>
    <property type="match status" value="1"/>
</dbReference>
<evidence type="ECO:0000259" key="7">
    <source>
        <dbReference type="PROSITE" id="PS51747"/>
    </source>
</evidence>